<reference evidence="1 2" key="1">
    <citation type="submission" date="2019-11" db="EMBL/GenBank/DDBJ databases">
        <title>Implementation of targeted gown and glove precautions to prevent Staphylococcus aureus acquisition in community-based nursing homes.</title>
        <authorList>
            <person name="Stine O.C."/>
        </authorList>
    </citation>
    <scope>NUCLEOTIDE SEQUENCE [LARGE SCALE GENOMIC DNA]</scope>
    <source>
        <strain evidence="1 2">S_4031.LGMP.AI</strain>
    </source>
</reference>
<dbReference type="EMBL" id="WPRH01000841">
    <property type="protein sequence ID" value="MVI57286.1"/>
    <property type="molecule type" value="Genomic_DNA"/>
</dbReference>
<protein>
    <submittedName>
        <fullName evidence="1">Uncharacterized protein</fullName>
    </submittedName>
</protein>
<organism evidence="1 2">
    <name type="scientific">Staphylococcus aureus</name>
    <dbReference type="NCBI Taxonomy" id="1280"/>
    <lineage>
        <taxon>Bacteria</taxon>
        <taxon>Bacillati</taxon>
        <taxon>Bacillota</taxon>
        <taxon>Bacilli</taxon>
        <taxon>Bacillales</taxon>
        <taxon>Staphylococcaceae</taxon>
        <taxon>Staphylococcus</taxon>
    </lineage>
</organism>
<comment type="caution">
    <text evidence="1">The sequence shown here is derived from an EMBL/GenBank/DDBJ whole genome shotgun (WGS) entry which is preliminary data.</text>
</comment>
<feature type="non-terminal residue" evidence="1">
    <location>
        <position position="103"/>
    </location>
</feature>
<name>A0A6B0BSK2_STAAU</name>
<evidence type="ECO:0000313" key="2">
    <source>
        <dbReference type="Proteomes" id="UP000433366"/>
    </source>
</evidence>
<dbReference type="Proteomes" id="UP000433366">
    <property type="component" value="Unassembled WGS sequence"/>
</dbReference>
<accession>A0A6B0BSK2</accession>
<dbReference type="AlphaFoldDB" id="A0A6B0BSK2"/>
<evidence type="ECO:0000313" key="1">
    <source>
        <dbReference type="EMBL" id="MVI57286.1"/>
    </source>
</evidence>
<gene>
    <name evidence="1" type="ORF">GO793_15695</name>
</gene>
<proteinExistence type="predicted"/>
<sequence>MNAKEQLVDNLMKTSSQLFKFHGEVAMQLFLNDELKLPSIVEICVERKRLSDIVKVIPQSYALLYIDKQDQAIAKEDLSLSKIAKVYVQYDDTTIMSIFVYDV</sequence>